<evidence type="ECO:0000256" key="1">
    <source>
        <dbReference type="ARBA" id="ARBA00004123"/>
    </source>
</evidence>
<evidence type="ECO:0000256" key="4">
    <source>
        <dbReference type="SAM" id="MobiDB-lite"/>
    </source>
</evidence>
<feature type="compositionally biased region" description="Basic residues" evidence="4">
    <location>
        <begin position="178"/>
        <end position="191"/>
    </location>
</feature>
<dbReference type="Pfam" id="PF08170">
    <property type="entry name" value="POPLD"/>
    <property type="match status" value="1"/>
</dbReference>
<feature type="domain" description="POPLD" evidence="6">
    <location>
        <begin position="522"/>
        <end position="598"/>
    </location>
</feature>
<keyword evidence="9" id="KW-1185">Reference proteome</keyword>
<dbReference type="AlphaFoldDB" id="A0A166HET2"/>
<name>A0A166HET2_9AGAM</name>
<evidence type="ECO:0000259" key="6">
    <source>
        <dbReference type="Pfam" id="PF08170"/>
    </source>
</evidence>
<dbReference type="Pfam" id="PF22770">
    <property type="entry name" value="POP1_C"/>
    <property type="match status" value="1"/>
</dbReference>
<dbReference type="PANTHER" id="PTHR22731">
    <property type="entry name" value="RIBONUCLEASES P/MRP PROTEIN SUBUNIT POP1"/>
    <property type="match status" value="1"/>
</dbReference>
<evidence type="ECO:0000259" key="7">
    <source>
        <dbReference type="Pfam" id="PF22770"/>
    </source>
</evidence>
<organism evidence="8 9">
    <name type="scientific">Sistotremastrum suecicum HHB10207 ss-3</name>
    <dbReference type="NCBI Taxonomy" id="1314776"/>
    <lineage>
        <taxon>Eukaryota</taxon>
        <taxon>Fungi</taxon>
        <taxon>Dikarya</taxon>
        <taxon>Basidiomycota</taxon>
        <taxon>Agaricomycotina</taxon>
        <taxon>Agaricomycetes</taxon>
        <taxon>Sistotremastrales</taxon>
        <taxon>Sistotremastraceae</taxon>
        <taxon>Sistotremastrum</taxon>
    </lineage>
</organism>
<sequence length="814" mass="90748">MDVRALLEAHVDIEIGVADTACHRDVHARRATCTCTIVSRREARQDRTTPKHPLMAPKRPAETDEASHKARKKQRVAFARDIAVQAATSGSNQVNSSLPNLIDVEKFAQARSFEINAMKTSLDNTSTSGTHRVWQTLPRHLRRRAASHDARRVPLRLRDKAKAEMHPLKTGKDEGKSSKRKKKPAKSKPTHRSFLMRQIDKCWLETHIWHAKRMHMKNIWGYRLAESPTEKSFRPSYRAAMRDCIIHDASYFATIELKGPETLLKDLLRHCCDLQGPGPWSLRYSGGSRCAETHIYAPDMYPLGLIAPVEIYWRPPPPSTEKDTDKSRLIWLRVHPAAFEAVFDAVQKCASLVLDQHNGEDQEIEVADLRGQINAFELIGPKSSQIIKGALIPTEGNNSAEFTKFWDSLNNLQSSGSVPRGMVIGLECHDPRLSFPPTKARPTKQADVFGTFPSSSLSQSDIWSEERRGCLVKPRYKKAELDKRREANVTPGTRLRPLRQDDRIPIMLVQKSIGTADSSMHGWTLLIPKGWSMPFFTSLTHTGSRVGGLRERLYQSFGSGVRHFPSDYPSTSAYLSYVQEQAAIAEDLEARRPIAKRPPKVIPHERSKETVAWRAIQHIPYSDETLLAADRNSEASNPSKTSWLLRGSELISLLNTLGNSPEPEAALQDRITDIRKSHGVVSESITPLRLDEALVTVRVSMSGRGVPVDLCEIYSIPKGALEQAQAAQEESPDEESTEPRQIVPENLMGYVTSGSYCLSQGHGYALGCVSLAALLHTIKEHNQGSSLGVGTSLPVKIRVSAGNVCRFGKLMVLS</sequence>
<dbReference type="InterPro" id="IPR009723">
    <property type="entry name" value="Pop1_N"/>
</dbReference>
<evidence type="ECO:0000256" key="2">
    <source>
        <dbReference type="ARBA" id="ARBA00022694"/>
    </source>
</evidence>
<feature type="compositionally biased region" description="Basic and acidic residues" evidence="4">
    <location>
        <begin position="59"/>
        <end position="68"/>
    </location>
</feature>
<feature type="compositionally biased region" description="Basic and acidic residues" evidence="4">
    <location>
        <begin position="146"/>
        <end position="177"/>
    </location>
</feature>
<gene>
    <name evidence="8" type="ORF">SISSUDRAFT_896405</name>
</gene>
<evidence type="ECO:0000256" key="3">
    <source>
        <dbReference type="ARBA" id="ARBA00023242"/>
    </source>
</evidence>
<dbReference type="OrthoDB" id="442863at2759"/>
<evidence type="ECO:0000313" key="8">
    <source>
        <dbReference type="EMBL" id="KZT42637.1"/>
    </source>
</evidence>
<evidence type="ECO:0000259" key="5">
    <source>
        <dbReference type="Pfam" id="PF06978"/>
    </source>
</evidence>
<dbReference type="GO" id="GO:0000172">
    <property type="term" value="C:ribonuclease MRP complex"/>
    <property type="evidence" value="ECO:0007669"/>
    <property type="project" value="InterPro"/>
</dbReference>
<keyword evidence="3" id="KW-0539">Nucleus</keyword>
<dbReference type="Proteomes" id="UP000076798">
    <property type="component" value="Unassembled WGS sequence"/>
</dbReference>
<accession>A0A166HET2</accession>
<reference evidence="8 9" key="1">
    <citation type="journal article" date="2016" name="Mol. Biol. Evol.">
        <title>Comparative Genomics of Early-Diverging Mushroom-Forming Fungi Provides Insights into the Origins of Lignocellulose Decay Capabilities.</title>
        <authorList>
            <person name="Nagy L.G."/>
            <person name="Riley R."/>
            <person name="Tritt A."/>
            <person name="Adam C."/>
            <person name="Daum C."/>
            <person name="Floudas D."/>
            <person name="Sun H."/>
            <person name="Yadav J.S."/>
            <person name="Pangilinan J."/>
            <person name="Larsson K.H."/>
            <person name="Matsuura K."/>
            <person name="Barry K."/>
            <person name="Labutti K."/>
            <person name="Kuo R."/>
            <person name="Ohm R.A."/>
            <person name="Bhattacharya S.S."/>
            <person name="Shirouzu T."/>
            <person name="Yoshinaga Y."/>
            <person name="Martin F.M."/>
            <person name="Grigoriev I.V."/>
            <person name="Hibbett D.S."/>
        </authorList>
    </citation>
    <scope>NUCLEOTIDE SEQUENCE [LARGE SCALE GENOMIC DNA]</scope>
    <source>
        <strain evidence="8 9">HHB10207 ss-3</strain>
    </source>
</reference>
<comment type="subcellular location">
    <subcellularLocation>
        <location evidence="1">Nucleus</location>
    </subcellularLocation>
</comment>
<dbReference type="PANTHER" id="PTHR22731:SF3">
    <property type="entry name" value="RIBONUCLEASES P_MRP PROTEIN SUBUNIT POP1"/>
    <property type="match status" value="1"/>
</dbReference>
<evidence type="ECO:0000313" key="9">
    <source>
        <dbReference type="Proteomes" id="UP000076798"/>
    </source>
</evidence>
<feature type="domain" description="POP1 C-terminal" evidence="7">
    <location>
        <begin position="722"/>
        <end position="784"/>
    </location>
</feature>
<dbReference type="GO" id="GO:0001682">
    <property type="term" value="P:tRNA 5'-leader removal"/>
    <property type="evidence" value="ECO:0007669"/>
    <property type="project" value="InterPro"/>
</dbReference>
<keyword evidence="2" id="KW-0819">tRNA processing</keyword>
<protein>
    <submittedName>
        <fullName evidence="8">POP1-domain-containing protein</fullName>
    </submittedName>
</protein>
<feature type="region of interest" description="Disordered" evidence="4">
    <location>
        <begin position="722"/>
        <end position="742"/>
    </location>
</feature>
<dbReference type="STRING" id="1314776.A0A166HET2"/>
<feature type="domain" description="Pop1 N-terminal" evidence="5">
    <location>
        <begin position="175"/>
        <end position="259"/>
    </location>
</feature>
<dbReference type="EMBL" id="KV428012">
    <property type="protein sequence ID" value="KZT42637.1"/>
    <property type="molecule type" value="Genomic_DNA"/>
</dbReference>
<dbReference type="InterPro" id="IPR039182">
    <property type="entry name" value="Pop1"/>
</dbReference>
<dbReference type="InterPro" id="IPR012590">
    <property type="entry name" value="POPLD_dom"/>
</dbReference>
<dbReference type="GO" id="GO:0005655">
    <property type="term" value="C:nucleolar ribonuclease P complex"/>
    <property type="evidence" value="ECO:0007669"/>
    <property type="project" value="InterPro"/>
</dbReference>
<feature type="region of interest" description="Disordered" evidence="4">
    <location>
        <begin position="139"/>
        <end position="191"/>
    </location>
</feature>
<proteinExistence type="predicted"/>
<dbReference type="InterPro" id="IPR055079">
    <property type="entry name" value="POP1_C"/>
</dbReference>
<dbReference type="Pfam" id="PF06978">
    <property type="entry name" value="POP1_N"/>
    <property type="match status" value="1"/>
</dbReference>
<feature type="region of interest" description="Disordered" evidence="4">
    <location>
        <begin position="42"/>
        <end position="68"/>
    </location>
</feature>